<dbReference type="PANTHER" id="PTHR12756:SF11">
    <property type="entry name" value="CYTOSOLIC CARBOXYPEPTIDASE 1"/>
    <property type="match status" value="1"/>
</dbReference>
<keyword evidence="4" id="KW-0645">Protease</keyword>
<evidence type="ECO:0000256" key="2">
    <source>
        <dbReference type="PROSITE-ProRule" id="PRU01379"/>
    </source>
</evidence>
<accession>A0A2S2DZD5</accession>
<feature type="active site" description="Proton donor/acceptor" evidence="2">
    <location>
        <position position="328"/>
    </location>
</feature>
<feature type="domain" description="Peptidase M14" evidence="3">
    <location>
        <begin position="109"/>
        <end position="353"/>
    </location>
</feature>
<dbReference type="SUPFAM" id="SSF53187">
    <property type="entry name" value="Zn-dependent exopeptidases"/>
    <property type="match status" value="1"/>
</dbReference>
<gene>
    <name evidence="4" type="ORF">HMF8227_00260</name>
</gene>
<keyword evidence="4" id="KW-0378">Hydrolase</keyword>
<dbReference type="GO" id="GO:0006508">
    <property type="term" value="P:proteolysis"/>
    <property type="evidence" value="ECO:0007669"/>
    <property type="project" value="InterPro"/>
</dbReference>
<dbReference type="CDD" id="cd06237">
    <property type="entry name" value="M14_Nna1-like"/>
    <property type="match status" value="1"/>
</dbReference>
<evidence type="ECO:0000259" key="3">
    <source>
        <dbReference type="PROSITE" id="PS52035"/>
    </source>
</evidence>
<proteinExistence type="inferred from homology"/>
<comment type="cofactor">
    <cofactor evidence="1">
        <name>Zn(2+)</name>
        <dbReference type="ChEBI" id="CHEBI:29105"/>
    </cofactor>
</comment>
<dbReference type="KEGG" id="salh:HMF8227_00260"/>
<dbReference type="RefSeq" id="WP_162558447.1">
    <property type="nucleotide sequence ID" value="NZ_CP029347.1"/>
</dbReference>
<dbReference type="Gene3D" id="3.40.630.10">
    <property type="entry name" value="Zn peptidases"/>
    <property type="match status" value="1"/>
</dbReference>
<dbReference type="PROSITE" id="PS52035">
    <property type="entry name" value="PEPTIDASE_M14"/>
    <property type="match status" value="1"/>
</dbReference>
<dbReference type="GO" id="GO:0004181">
    <property type="term" value="F:metallocarboxypeptidase activity"/>
    <property type="evidence" value="ECO:0007669"/>
    <property type="project" value="InterPro"/>
</dbReference>
<dbReference type="Pfam" id="PF00246">
    <property type="entry name" value="Peptidase_M14"/>
    <property type="match status" value="1"/>
</dbReference>
<name>A0A2S2DZD5_9ALTE</name>
<sequence>MESLNNSKSRLTGLLFFFCLGVFESQAESCEANGLQVHDHFGGGAFARCSMTGDGAVKVIIRPENLPINPSPWYAMALESESKRQLTLLLEYSHSKHRYWPKFSSDFIHWYPLPTEHVHLSADQRLRADNLDVRLNHYGKSVQGRVLTGLVSDRHRPKTYIVLLGRAHPPEVTGALAMQQFVQTLLAKTALAEKFRQQFALLIYPNLNPDGVANGYWRHNAKGHDLNRDWGIFSQPEVETLWRDIERQRRDGEIAVMLDFHSTRKNIFYIQPDSLPSKYPQFAQHWHRAIQQKGAELTFDLRPGHSSKRTNAKTFFYKQLQIPAITYEVADSATPSSIASSAKLSAQAFMELLLKTHCFK</sequence>
<keyword evidence="5" id="KW-1185">Reference proteome</keyword>
<reference evidence="4 5" key="1">
    <citation type="submission" date="2018-05" db="EMBL/GenBank/DDBJ databases">
        <title>Salinimonas sp. HMF8227 Genome sequencing and assembly.</title>
        <authorList>
            <person name="Kang H."/>
            <person name="Kang J."/>
            <person name="Cha I."/>
            <person name="Kim H."/>
            <person name="Joh K."/>
        </authorList>
    </citation>
    <scope>NUCLEOTIDE SEQUENCE [LARGE SCALE GENOMIC DNA]</scope>
    <source>
        <strain evidence="4 5">HMF8227</strain>
    </source>
</reference>
<organism evidence="4 5">
    <name type="scientific">Saliniradius amylolyticus</name>
    <dbReference type="NCBI Taxonomy" id="2183582"/>
    <lineage>
        <taxon>Bacteria</taxon>
        <taxon>Pseudomonadati</taxon>
        <taxon>Pseudomonadota</taxon>
        <taxon>Gammaproteobacteria</taxon>
        <taxon>Alteromonadales</taxon>
        <taxon>Alteromonadaceae</taxon>
        <taxon>Saliniradius</taxon>
    </lineage>
</organism>
<dbReference type="SMART" id="SM00631">
    <property type="entry name" value="Zn_pept"/>
    <property type="match status" value="1"/>
</dbReference>
<comment type="similarity">
    <text evidence="2">Belongs to the peptidase M14 family.</text>
</comment>
<protein>
    <submittedName>
        <fullName evidence="4">Cytosolic carboxypeptidase</fullName>
    </submittedName>
</protein>
<dbReference type="AlphaFoldDB" id="A0A2S2DZD5"/>
<dbReference type="InterPro" id="IPR050821">
    <property type="entry name" value="Cytosolic_carboxypeptidase"/>
</dbReference>
<keyword evidence="4" id="KW-0121">Carboxypeptidase</keyword>
<evidence type="ECO:0000256" key="1">
    <source>
        <dbReference type="ARBA" id="ARBA00001947"/>
    </source>
</evidence>
<dbReference type="EMBL" id="CP029347">
    <property type="protein sequence ID" value="AWL10768.1"/>
    <property type="molecule type" value="Genomic_DNA"/>
</dbReference>
<dbReference type="GO" id="GO:0008270">
    <property type="term" value="F:zinc ion binding"/>
    <property type="evidence" value="ECO:0007669"/>
    <property type="project" value="InterPro"/>
</dbReference>
<evidence type="ECO:0000313" key="4">
    <source>
        <dbReference type="EMBL" id="AWL10768.1"/>
    </source>
</evidence>
<dbReference type="PANTHER" id="PTHR12756">
    <property type="entry name" value="CYTOSOLIC CARBOXYPEPTIDASE"/>
    <property type="match status" value="1"/>
</dbReference>
<evidence type="ECO:0000313" key="5">
    <source>
        <dbReference type="Proteomes" id="UP000245728"/>
    </source>
</evidence>
<dbReference type="InterPro" id="IPR000834">
    <property type="entry name" value="Peptidase_M14"/>
</dbReference>
<dbReference type="Proteomes" id="UP000245728">
    <property type="component" value="Chromosome"/>
</dbReference>